<comment type="subcellular location">
    <subcellularLocation>
        <location evidence="1">Membrane</location>
        <topology evidence="1">Multi-pass membrane protein</topology>
    </subcellularLocation>
</comment>
<dbReference type="GeneID" id="26230721"/>
<sequence>MLLNILFAVCGITGALYGIGQRSNDLVKRGTMETAMFWWWLGQASYVWTCALARISIAVALLRLAVSNVHKLVLWATIGVTCAVGLVFWLMLILQCQPVEFFWQQVRLLSNPHAKVSGTCINLDHISTIAFVYSVTSTLLGLGGHSGNGIASAAVMIRIPFLHSYKGVDFLDATANISIWSNVEAGLGITAGSLVSLRPLFHWFRDPSSMGGSKSNSTRTDSVPLSGVNGERSTASSPQYWRPDLNREDHHTVITTIHTSNGSEASRTSSQEDLDPTHGSTFFQGVNVQKPFDLSEDQTS</sequence>
<keyword evidence="4 7" id="KW-0472">Membrane</keyword>
<dbReference type="PANTHER" id="PTHR33048:SF140">
    <property type="entry name" value="ATPASE, PUTATIVE (EUROFUNG)-RELATED"/>
    <property type="match status" value="1"/>
</dbReference>
<evidence type="ECO:0000256" key="2">
    <source>
        <dbReference type="ARBA" id="ARBA00022692"/>
    </source>
</evidence>
<dbReference type="GO" id="GO:0016020">
    <property type="term" value="C:membrane"/>
    <property type="evidence" value="ECO:0007669"/>
    <property type="project" value="UniProtKB-SubCell"/>
</dbReference>
<evidence type="ECO:0000256" key="7">
    <source>
        <dbReference type="SAM" id="Phobius"/>
    </source>
</evidence>
<dbReference type="VEuPathDB" id="FungiDB:PDIP_23990"/>
<feature type="transmembrane region" description="Helical" evidence="7">
    <location>
        <begin position="44"/>
        <end position="65"/>
    </location>
</feature>
<protein>
    <submittedName>
        <fullName evidence="9">P-type ATPase</fullName>
    </submittedName>
</protein>
<dbReference type="PANTHER" id="PTHR33048">
    <property type="entry name" value="PTH11-LIKE INTEGRAL MEMBRANE PROTEIN (AFU_ORTHOLOGUE AFUA_5G11245)"/>
    <property type="match status" value="1"/>
</dbReference>
<dbReference type="Pfam" id="PF20684">
    <property type="entry name" value="Fung_rhodopsin"/>
    <property type="match status" value="1"/>
</dbReference>
<dbReference type="KEGG" id="pdp:PDIP_23990"/>
<evidence type="ECO:0000256" key="1">
    <source>
        <dbReference type="ARBA" id="ARBA00004141"/>
    </source>
</evidence>
<feature type="domain" description="Rhodopsin" evidence="8">
    <location>
        <begin position="4"/>
        <end position="135"/>
    </location>
</feature>
<proteinExistence type="inferred from homology"/>
<reference evidence="9 10" key="1">
    <citation type="submission" date="2020-08" db="EMBL/GenBank/DDBJ databases">
        <title>The completed genome sequence of the pathogenic ascomycete fungus Penicillium digitatum.</title>
        <authorList>
            <person name="Wang M."/>
        </authorList>
    </citation>
    <scope>NUCLEOTIDE SEQUENCE [LARGE SCALE GENOMIC DNA]</scope>
    <source>
        <strain evidence="9 10">PdW03</strain>
    </source>
</reference>
<dbReference type="EMBL" id="CP060778">
    <property type="protein sequence ID" value="QQK47363.1"/>
    <property type="molecule type" value="Genomic_DNA"/>
</dbReference>
<dbReference type="InterPro" id="IPR052337">
    <property type="entry name" value="SAT4-like"/>
</dbReference>
<evidence type="ECO:0000313" key="10">
    <source>
        <dbReference type="Proteomes" id="UP000595662"/>
    </source>
</evidence>
<dbReference type="AlphaFoldDB" id="A0A7T6XTY1"/>
<feature type="region of interest" description="Disordered" evidence="6">
    <location>
        <begin position="209"/>
        <end position="244"/>
    </location>
</feature>
<accession>A0A7T6XTY1</accession>
<evidence type="ECO:0000313" key="9">
    <source>
        <dbReference type="EMBL" id="QQK47363.1"/>
    </source>
</evidence>
<keyword evidence="3 7" id="KW-1133">Transmembrane helix</keyword>
<feature type="transmembrane region" description="Helical" evidence="7">
    <location>
        <begin position="72"/>
        <end position="94"/>
    </location>
</feature>
<feature type="region of interest" description="Disordered" evidence="6">
    <location>
        <begin position="257"/>
        <end position="300"/>
    </location>
</feature>
<evidence type="ECO:0000256" key="4">
    <source>
        <dbReference type="ARBA" id="ARBA00023136"/>
    </source>
</evidence>
<dbReference type="Proteomes" id="UP000595662">
    <property type="component" value="Chromosome 5"/>
</dbReference>
<name>A0A7T6XTY1_PENDI</name>
<keyword evidence="2 7" id="KW-0812">Transmembrane</keyword>
<feature type="compositionally biased region" description="Polar residues" evidence="6">
    <location>
        <begin position="210"/>
        <end position="223"/>
    </location>
</feature>
<feature type="compositionally biased region" description="Polar residues" evidence="6">
    <location>
        <begin position="257"/>
        <end position="271"/>
    </location>
</feature>
<organism evidence="9 10">
    <name type="scientific">Penicillium digitatum</name>
    <name type="common">Green mold</name>
    <dbReference type="NCBI Taxonomy" id="36651"/>
    <lineage>
        <taxon>Eukaryota</taxon>
        <taxon>Fungi</taxon>
        <taxon>Dikarya</taxon>
        <taxon>Ascomycota</taxon>
        <taxon>Pezizomycotina</taxon>
        <taxon>Eurotiomycetes</taxon>
        <taxon>Eurotiomycetidae</taxon>
        <taxon>Eurotiales</taxon>
        <taxon>Aspergillaceae</taxon>
        <taxon>Penicillium</taxon>
    </lineage>
</organism>
<dbReference type="InterPro" id="IPR049326">
    <property type="entry name" value="Rhodopsin_dom_fungi"/>
</dbReference>
<evidence type="ECO:0000256" key="5">
    <source>
        <dbReference type="ARBA" id="ARBA00038359"/>
    </source>
</evidence>
<evidence type="ECO:0000259" key="8">
    <source>
        <dbReference type="Pfam" id="PF20684"/>
    </source>
</evidence>
<gene>
    <name evidence="9" type="ORF">Pdw03_2261</name>
</gene>
<comment type="similarity">
    <text evidence="5">Belongs to the SAT4 family.</text>
</comment>
<feature type="compositionally biased region" description="Polar residues" evidence="6">
    <location>
        <begin position="278"/>
        <end position="287"/>
    </location>
</feature>
<dbReference type="RefSeq" id="XP_014536880.2">
    <property type="nucleotide sequence ID" value="XM_014681394.2"/>
</dbReference>
<evidence type="ECO:0000256" key="6">
    <source>
        <dbReference type="SAM" id="MobiDB-lite"/>
    </source>
</evidence>
<evidence type="ECO:0000256" key="3">
    <source>
        <dbReference type="ARBA" id="ARBA00022989"/>
    </source>
</evidence>